<dbReference type="OrthoDB" id="361013at2759"/>
<comment type="caution">
    <text evidence="2">The sequence shown here is derived from an EMBL/GenBank/DDBJ whole genome shotgun (WGS) entry which is preliminary data.</text>
</comment>
<dbReference type="AlphaFoldDB" id="A0A9P1M885"/>
<reference evidence="2" key="1">
    <citation type="submission" date="2022-11" db="EMBL/GenBank/DDBJ databases">
        <authorList>
            <person name="Scott C."/>
            <person name="Bruce N."/>
        </authorList>
    </citation>
    <scope>NUCLEOTIDE SEQUENCE</scope>
</reference>
<proteinExistence type="predicted"/>
<feature type="compositionally biased region" description="Basic residues" evidence="1">
    <location>
        <begin position="73"/>
        <end position="84"/>
    </location>
</feature>
<gene>
    <name evidence="2" type="ORF">PPNO1_LOCUS1171</name>
</gene>
<sequence length="84" mass="9172">MTGSILRYLAAPILRQSMRQPLSRPAISPVLPAFQTAFRPVFRPFSSTPIQNATLMQVLRGGVNGRATSRSKYGAKKPKKATVS</sequence>
<dbReference type="EMBL" id="CALLCH030000001">
    <property type="protein sequence ID" value="CAI4211376.1"/>
    <property type="molecule type" value="Genomic_DNA"/>
</dbReference>
<name>A0A9P1M885_9PEZI</name>
<accession>A0A9P1M885</accession>
<evidence type="ECO:0000313" key="2">
    <source>
        <dbReference type="EMBL" id="CAI4211376.1"/>
    </source>
</evidence>
<feature type="region of interest" description="Disordered" evidence="1">
    <location>
        <begin position="65"/>
        <end position="84"/>
    </location>
</feature>
<protein>
    <submittedName>
        <fullName evidence="2">Uncharacterized protein</fullName>
    </submittedName>
</protein>
<dbReference type="Proteomes" id="UP000838763">
    <property type="component" value="Unassembled WGS sequence"/>
</dbReference>
<evidence type="ECO:0000313" key="3">
    <source>
        <dbReference type="Proteomes" id="UP000838763"/>
    </source>
</evidence>
<organism evidence="2 3">
    <name type="scientific">Parascedosporium putredinis</name>
    <dbReference type="NCBI Taxonomy" id="1442378"/>
    <lineage>
        <taxon>Eukaryota</taxon>
        <taxon>Fungi</taxon>
        <taxon>Dikarya</taxon>
        <taxon>Ascomycota</taxon>
        <taxon>Pezizomycotina</taxon>
        <taxon>Sordariomycetes</taxon>
        <taxon>Hypocreomycetidae</taxon>
        <taxon>Microascales</taxon>
        <taxon>Microascaceae</taxon>
        <taxon>Parascedosporium</taxon>
    </lineage>
</organism>
<keyword evidence="3" id="KW-1185">Reference proteome</keyword>
<evidence type="ECO:0000256" key="1">
    <source>
        <dbReference type="SAM" id="MobiDB-lite"/>
    </source>
</evidence>